<comment type="caution">
    <text evidence="2">The sequence shown here is derived from an EMBL/GenBank/DDBJ whole genome shotgun (WGS) entry which is preliminary data.</text>
</comment>
<dbReference type="EMBL" id="MU251473">
    <property type="protein sequence ID" value="KAG9234148.1"/>
    <property type="molecule type" value="Genomic_DNA"/>
</dbReference>
<evidence type="ECO:0000313" key="2">
    <source>
        <dbReference type="EMBL" id="KAG9234148.1"/>
    </source>
</evidence>
<evidence type="ECO:0000313" key="3">
    <source>
        <dbReference type="Proteomes" id="UP000824998"/>
    </source>
</evidence>
<dbReference type="Gene3D" id="1.20.58.340">
    <property type="entry name" value="Magnesium transport protein CorA, transmembrane region"/>
    <property type="match status" value="1"/>
</dbReference>
<feature type="transmembrane region" description="Helical" evidence="1">
    <location>
        <begin position="299"/>
        <end position="321"/>
    </location>
</feature>
<keyword evidence="1" id="KW-0812">Transmembrane</keyword>
<accession>A0A9P8C4Z6</accession>
<dbReference type="OrthoDB" id="2830640at2759"/>
<feature type="transmembrane region" description="Helical" evidence="1">
    <location>
        <begin position="341"/>
        <end position="361"/>
    </location>
</feature>
<keyword evidence="1" id="KW-0472">Membrane</keyword>
<protein>
    <submittedName>
        <fullName evidence="2">Uncharacterized protein</fullName>
    </submittedName>
</protein>
<keyword evidence="3" id="KW-1185">Reference proteome</keyword>
<dbReference type="Proteomes" id="UP000824998">
    <property type="component" value="Unassembled WGS sequence"/>
</dbReference>
<evidence type="ECO:0000256" key="1">
    <source>
        <dbReference type="SAM" id="Phobius"/>
    </source>
</evidence>
<organism evidence="2 3">
    <name type="scientific">Amylocarpus encephaloides</name>
    <dbReference type="NCBI Taxonomy" id="45428"/>
    <lineage>
        <taxon>Eukaryota</taxon>
        <taxon>Fungi</taxon>
        <taxon>Dikarya</taxon>
        <taxon>Ascomycota</taxon>
        <taxon>Pezizomycotina</taxon>
        <taxon>Leotiomycetes</taxon>
        <taxon>Helotiales</taxon>
        <taxon>Helotiales incertae sedis</taxon>
        <taxon>Amylocarpus</taxon>
    </lineage>
</organism>
<proteinExistence type="predicted"/>
<reference evidence="2" key="1">
    <citation type="journal article" date="2021" name="IMA Fungus">
        <title>Genomic characterization of three marine fungi, including Emericellopsis atlantica sp. nov. with signatures of a generalist lifestyle and marine biomass degradation.</title>
        <authorList>
            <person name="Hagestad O.C."/>
            <person name="Hou L."/>
            <person name="Andersen J.H."/>
            <person name="Hansen E.H."/>
            <person name="Altermark B."/>
            <person name="Li C."/>
            <person name="Kuhnert E."/>
            <person name="Cox R.J."/>
            <person name="Crous P.W."/>
            <person name="Spatafora J.W."/>
            <person name="Lail K."/>
            <person name="Amirebrahimi M."/>
            <person name="Lipzen A."/>
            <person name="Pangilinan J."/>
            <person name="Andreopoulos W."/>
            <person name="Hayes R.D."/>
            <person name="Ng V."/>
            <person name="Grigoriev I.V."/>
            <person name="Jackson S.A."/>
            <person name="Sutton T.D.S."/>
            <person name="Dobson A.D.W."/>
            <person name="Rama T."/>
        </authorList>
    </citation>
    <scope>NUCLEOTIDE SEQUENCE</scope>
    <source>
        <strain evidence="2">TRa018bII</strain>
    </source>
</reference>
<gene>
    <name evidence="2" type="ORF">BJ875DRAFT_462349</name>
</gene>
<name>A0A9P8C4Z6_9HELO</name>
<dbReference type="AlphaFoldDB" id="A0A9P8C4Z6"/>
<sequence>MSMRELYKMAEEAMPSILIVFLPEVAEIVNLRPLEKLSALFKIPDVFWSSVAHDSSGYFGCQDTRDHVGELQSFNSHFRFLIKEPVTPKPFAPEHSNAAYKWHKFGYFTSWTPLKKLVVLCFGLPECLQKSITGLEHFSVEDPFWFHTTTIQSVITLYDKNLWAWRDLVRALELNRASADDPRPDYIKIHELARHTIHCTETLGMAIETMTSLTGEHQIFFDENESLPKEIITKSKQTRRSLRSQMVLLKSLHLRSKALEERLRNETTLAFNIVAQHDSRVAVGINEAAKTDSAAMKTISILGLIFLPGTFICAIFSTSFFNFSPASDGKPQKWTVSDKFWIYWVVSIPVTFLTVLFWILWQRLYERLPFSHRRRV</sequence>
<keyword evidence="1" id="KW-1133">Transmembrane helix</keyword>